<comment type="subcellular location">
    <subcellularLocation>
        <location evidence="1">Membrane</location>
        <topology evidence="1">Multi-pass membrane protein</topology>
    </subcellularLocation>
</comment>
<dbReference type="AlphaFoldDB" id="A0A1H3VWH9"/>
<feature type="transmembrane region" description="Helical" evidence="5">
    <location>
        <begin position="241"/>
        <end position="263"/>
    </location>
</feature>
<feature type="transmembrane region" description="Helical" evidence="5">
    <location>
        <begin position="125"/>
        <end position="150"/>
    </location>
</feature>
<evidence type="ECO:0000256" key="5">
    <source>
        <dbReference type="SAM" id="Phobius"/>
    </source>
</evidence>
<protein>
    <submittedName>
        <fullName evidence="7">ABC-2 type transport system permease protein</fullName>
    </submittedName>
</protein>
<feature type="transmembrane region" description="Helical" evidence="5">
    <location>
        <begin position="156"/>
        <end position="182"/>
    </location>
</feature>
<evidence type="ECO:0000256" key="4">
    <source>
        <dbReference type="ARBA" id="ARBA00023136"/>
    </source>
</evidence>
<feature type="transmembrane region" description="Helical" evidence="5">
    <location>
        <begin position="189"/>
        <end position="210"/>
    </location>
</feature>
<dbReference type="Pfam" id="PF01061">
    <property type="entry name" value="ABC2_membrane"/>
    <property type="match status" value="1"/>
</dbReference>
<dbReference type="GO" id="GO:0140359">
    <property type="term" value="F:ABC-type transporter activity"/>
    <property type="evidence" value="ECO:0007669"/>
    <property type="project" value="InterPro"/>
</dbReference>
<feature type="transmembrane region" description="Helical" evidence="5">
    <location>
        <begin position="41"/>
        <end position="62"/>
    </location>
</feature>
<keyword evidence="8" id="KW-1185">Reference proteome</keyword>
<name>A0A1H3VWH9_9ACTO</name>
<evidence type="ECO:0000259" key="6">
    <source>
        <dbReference type="Pfam" id="PF01061"/>
    </source>
</evidence>
<keyword evidence="4 5" id="KW-0472">Membrane</keyword>
<evidence type="ECO:0000313" key="7">
    <source>
        <dbReference type="EMBL" id="SDZ78564.1"/>
    </source>
</evidence>
<feature type="domain" description="ABC-2 type transporter transmembrane" evidence="6">
    <location>
        <begin position="34"/>
        <end position="227"/>
    </location>
</feature>
<dbReference type="EMBL" id="FNQV01000001">
    <property type="protein sequence ID" value="SDZ78564.1"/>
    <property type="molecule type" value="Genomic_DNA"/>
</dbReference>
<dbReference type="InterPro" id="IPR013525">
    <property type="entry name" value="ABC2_TM"/>
</dbReference>
<keyword evidence="2 5" id="KW-0812">Transmembrane</keyword>
<evidence type="ECO:0000313" key="8">
    <source>
        <dbReference type="Proteomes" id="UP000199288"/>
    </source>
</evidence>
<reference evidence="8" key="1">
    <citation type="submission" date="2016-10" db="EMBL/GenBank/DDBJ databases">
        <authorList>
            <person name="Varghese N."/>
            <person name="Submissions S."/>
        </authorList>
    </citation>
    <scope>NUCLEOTIDE SEQUENCE [LARGE SCALE GENOMIC DNA]</scope>
    <source>
        <strain evidence="8">KPR-1</strain>
    </source>
</reference>
<evidence type="ECO:0000256" key="2">
    <source>
        <dbReference type="ARBA" id="ARBA00022692"/>
    </source>
</evidence>
<dbReference type="PANTHER" id="PTHR43229">
    <property type="entry name" value="NODULATION PROTEIN J"/>
    <property type="match status" value="1"/>
</dbReference>
<sequence>MNAVSETTTTGNAGHASVLASRRSRAGAGVFSAAQFNLRSALFNPFMLAFSLALPVMMYLMFGVGKDYSNVALGRGTFSGLIMVQMAFFGAINALAALGVTVAMERQQGWLRQIALTPLGAGRYAISKVLAGIALALAIIAVTYAVGWATGARLEWWVWLATAAASLGVSLVASCIGLAAAFWLRSDAAYAATSGIITLSAFISGIFLPLEQMAPIMQQLAPFTPLYGLARLPMSFVTGEAITAGVAINAAIYSAVFVALAVWGASRRTERS</sequence>
<proteinExistence type="predicted"/>
<dbReference type="InterPro" id="IPR051784">
    <property type="entry name" value="Nod_factor_ABC_transporter"/>
</dbReference>
<organism evidence="7 8">
    <name type="scientific">Bowdeniella nasicola</name>
    <dbReference type="NCBI Taxonomy" id="208480"/>
    <lineage>
        <taxon>Bacteria</taxon>
        <taxon>Bacillati</taxon>
        <taxon>Actinomycetota</taxon>
        <taxon>Actinomycetes</taxon>
        <taxon>Actinomycetales</taxon>
        <taxon>Actinomycetaceae</taxon>
        <taxon>Bowdeniella</taxon>
    </lineage>
</organism>
<dbReference type="PANTHER" id="PTHR43229:SF2">
    <property type="entry name" value="NODULATION PROTEIN J"/>
    <property type="match status" value="1"/>
</dbReference>
<gene>
    <name evidence="7" type="ORF">SAMN02910418_00249</name>
</gene>
<evidence type="ECO:0000256" key="1">
    <source>
        <dbReference type="ARBA" id="ARBA00004141"/>
    </source>
</evidence>
<keyword evidence="3 5" id="KW-1133">Transmembrane helix</keyword>
<evidence type="ECO:0000256" key="3">
    <source>
        <dbReference type="ARBA" id="ARBA00022989"/>
    </source>
</evidence>
<accession>A0A1H3VWH9</accession>
<dbReference type="OrthoDB" id="63188at2"/>
<feature type="transmembrane region" description="Helical" evidence="5">
    <location>
        <begin position="82"/>
        <end position="104"/>
    </location>
</feature>
<dbReference type="Proteomes" id="UP000199288">
    <property type="component" value="Unassembled WGS sequence"/>
</dbReference>
<dbReference type="GO" id="GO:0016020">
    <property type="term" value="C:membrane"/>
    <property type="evidence" value="ECO:0007669"/>
    <property type="project" value="UniProtKB-SubCell"/>
</dbReference>